<evidence type="ECO:0000259" key="9">
    <source>
        <dbReference type="Pfam" id="PF06808"/>
    </source>
</evidence>
<evidence type="ECO:0000256" key="5">
    <source>
        <dbReference type="ARBA" id="ARBA00022989"/>
    </source>
</evidence>
<keyword evidence="4 8" id="KW-0812">Transmembrane</keyword>
<feature type="transmembrane region" description="Helical" evidence="8">
    <location>
        <begin position="371"/>
        <end position="387"/>
    </location>
</feature>
<gene>
    <name evidence="10" type="ORF">GCM10025770_26060</name>
</gene>
<name>A0ABP9QU06_9RHOO</name>
<feature type="transmembrane region" description="Helical" evidence="8">
    <location>
        <begin position="489"/>
        <end position="511"/>
    </location>
</feature>
<feature type="domain" description="TRAP C4-dicarboxylate transport system permease DctM subunit" evidence="9">
    <location>
        <begin position="7"/>
        <end position="225"/>
    </location>
</feature>
<protein>
    <recommendedName>
        <fullName evidence="9">TRAP C4-dicarboxylate transport system permease DctM subunit domain-containing protein</fullName>
    </recommendedName>
</protein>
<evidence type="ECO:0000256" key="2">
    <source>
        <dbReference type="ARBA" id="ARBA00022475"/>
    </source>
</evidence>
<feature type="transmembrane region" description="Helical" evidence="8">
    <location>
        <begin position="94"/>
        <end position="123"/>
    </location>
</feature>
<keyword evidence="6 8" id="KW-0472">Membrane</keyword>
<dbReference type="Pfam" id="PF06808">
    <property type="entry name" value="DctM"/>
    <property type="match status" value="2"/>
</dbReference>
<feature type="transmembrane region" description="Helical" evidence="8">
    <location>
        <begin position="343"/>
        <end position="365"/>
    </location>
</feature>
<feature type="transmembrane region" description="Helical" evidence="8">
    <location>
        <begin position="271"/>
        <end position="293"/>
    </location>
</feature>
<dbReference type="InterPro" id="IPR004681">
    <property type="entry name" value="TRAP_DctM"/>
</dbReference>
<sequence>MNGAIIFGLLIALMLTGMPISISLGLTVLTFLFTMTQVPIEAVALKLFTGIEKFEIMAIPFFILAGNFLTHGGVAARMIRFATSVVGHLPGGLGLAGVVACALFAAVSGSSPATVVAIGSILMPAMVKAGFPNKFGAGVITTSGALGILIPPSIVMVMYSVATNTSVGALFMAGVIPGLVLATMLGATTWYLARKHGYPRVQMFKDRSSLQASIGSAFGAFFALMFTVAPPFVIGKLLSLWLEGGLPYVIASLVWLALVPWATKNKWATRIVYIGLIVVAVPIYASIAALSVFEIQSMGPAVGLTAAVMLGWITLIQACGAHTQIAPTFRFELLWESLEVWRAYWESVWGLLLIVVVMGGIYSGVFTPTEAAAMSAVYAFVVAVFVYKDLKISDVPRVLLSSANMSAMLLYIITNAVMFSFILTNEQIPQHLADWLLAQGLGPIAFLLAVNVMLLVAGNFMEPSSIVLIMAPILFPVAIKLGINPVHFGIMMTVNMEVGMCHPPVGLNMYVASGIAKMGITELTVAVWPWLLTMLVFLGAVTYWPDLSLWLPRTLGMIN</sequence>
<evidence type="ECO:0000256" key="7">
    <source>
        <dbReference type="RuleBase" id="RU369079"/>
    </source>
</evidence>
<dbReference type="EMBL" id="BAABLD010000008">
    <property type="protein sequence ID" value="GAA5167418.1"/>
    <property type="molecule type" value="Genomic_DNA"/>
</dbReference>
<keyword evidence="5 8" id="KW-1133">Transmembrane helix</keyword>
<keyword evidence="2" id="KW-1003">Cell membrane</keyword>
<feature type="transmembrane region" description="Helical" evidence="8">
    <location>
        <begin position="6"/>
        <end position="33"/>
    </location>
</feature>
<evidence type="ECO:0000313" key="10">
    <source>
        <dbReference type="EMBL" id="GAA5167418.1"/>
    </source>
</evidence>
<feature type="domain" description="TRAP C4-dicarboxylate transport system permease DctM subunit" evidence="9">
    <location>
        <begin position="282"/>
        <end position="546"/>
    </location>
</feature>
<evidence type="ECO:0000256" key="1">
    <source>
        <dbReference type="ARBA" id="ARBA00004429"/>
    </source>
</evidence>
<keyword evidence="3 7" id="KW-0997">Cell inner membrane</keyword>
<comment type="subcellular location">
    <subcellularLocation>
        <location evidence="1 7">Cell inner membrane</location>
        <topology evidence="1 7">Multi-pass membrane protein</topology>
    </subcellularLocation>
</comment>
<feature type="transmembrane region" description="Helical" evidence="8">
    <location>
        <begin position="464"/>
        <end position="483"/>
    </location>
</feature>
<evidence type="ECO:0000256" key="3">
    <source>
        <dbReference type="ARBA" id="ARBA00022519"/>
    </source>
</evidence>
<feature type="transmembrane region" description="Helical" evidence="8">
    <location>
        <begin position="399"/>
        <end position="423"/>
    </location>
</feature>
<dbReference type="PANTHER" id="PTHR33362">
    <property type="entry name" value="SIALIC ACID TRAP TRANSPORTER PERMEASE PROTEIN SIAT-RELATED"/>
    <property type="match status" value="1"/>
</dbReference>
<keyword evidence="11" id="KW-1185">Reference proteome</keyword>
<dbReference type="RefSeq" id="WP_345533430.1">
    <property type="nucleotide sequence ID" value="NZ_BAABLD010000008.1"/>
</dbReference>
<proteinExistence type="predicted"/>
<feature type="transmembrane region" description="Helical" evidence="8">
    <location>
        <begin position="299"/>
        <end position="322"/>
    </location>
</feature>
<dbReference type="PANTHER" id="PTHR33362:SF5">
    <property type="entry name" value="C4-DICARBOXYLATE TRAP TRANSPORTER LARGE PERMEASE PROTEIN DCTM"/>
    <property type="match status" value="1"/>
</dbReference>
<reference evidence="11" key="1">
    <citation type="journal article" date="2019" name="Int. J. Syst. Evol. Microbiol.">
        <title>The Global Catalogue of Microorganisms (GCM) 10K type strain sequencing project: providing services to taxonomists for standard genome sequencing and annotation.</title>
        <authorList>
            <consortium name="The Broad Institute Genomics Platform"/>
            <consortium name="The Broad Institute Genome Sequencing Center for Infectious Disease"/>
            <person name="Wu L."/>
            <person name="Ma J."/>
        </authorList>
    </citation>
    <scope>NUCLEOTIDE SEQUENCE [LARGE SCALE GENOMIC DNA]</scope>
    <source>
        <strain evidence="11">JCM 18715</strain>
    </source>
</reference>
<accession>A0ABP9QU06</accession>
<feature type="transmembrane region" description="Helical" evidence="8">
    <location>
        <begin position="54"/>
        <end position="74"/>
    </location>
</feature>
<feature type="transmembrane region" description="Helical" evidence="8">
    <location>
        <begin position="167"/>
        <end position="193"/>
    </location>
</feature>
<feature type="transmembrane region" description="Helical" evidence="8">
    <location>
        <begin position="435"/>
        <end position="457"/>
    </location>
</feature>
<dbReference type="InterPro" id="IPR010656">
    <property type="entry name" value="DctM"/>
</dbReference>
<feature type="transmembrane region" description="Helical" evidence="8">
    <location>
        <begin position="214"/>
        <end position="234"/>
    </location>
</feature>
<feature type="transmembrane region" description="Helical" evidence="8">
    <location>
        <begin position="135"/>
        <end position="161"/>
    </location>
</feature>
<evidence type="ECO:0000313" key="11">
    <source>
        <dbReference type="Proteomes" id="UP001500547"/>
    </source>
</evidence>
<comment type="caution">
    <text evidence="10">The sequence shown here is derived from an EMBL/GenBank/DDBJ whole genome shotgun (WGS) entry which is preliminary data.</text>
</comment>
<feature type="transmembrane region" description="Helical" evidence="8">
    <location>
        <begin position="523"/>
        <end position="544"/>
    </location>
</feature>
<evidence type="ECO:0000256" key="4">
    <source>
        <dbReference type="ARBA" id="ARBA00022692"/>
    </source>
</evidence>
<evidence type="ECO:0000256" key="8">
    <source>
        <dbReference type="SAM" id="Phobius"/>
    </source>
</evidence>
<comment type="function">
    <text evidence="7">Part of the tripartite ATP-independent periplasmic (TRAP) transport system.</text>
</comment>
<feature type="transmembrane region" description="Helical" evidence="8">
    <location>
        <begin position="240"/>
        <end position="259"/>
    </location>
</feature>
<organism evidence="10 11">
    <name type="scientific">Viridibacterium curvum</name>
    <dbReference type="NCBI Taxonomy" id="1101404"/>
    <lineage>
        <taxon>Bacteria</taxon>
        <taxon>Pseudomonadati</taxon>
        <taxon>Pseudomonadota</taxon>
        <taxon>Betaproteobacteria</taxon>
        <taxon>Rhodocyclales</taxon>
        <taxon>Rhodocyclaceae</taxon>
        <taxon>Viridibacterium</taxon>
    </lineage>
</organism>
<keyword evidence="7" id="KW-0813">Transport</keyword>
<dbReference type="Proteomes" id="UP001500547">
    <property type="component" value="Unassembled WGS sequence"/>
</dbReference>
<evidence type="ECO:0000256" key="6">
    <source>
        <dbReference type="ARBA" id="ARBA00023136"/>
    </source>
</evidence>